<dbReference type="GO" id="GO:0008270">
    <property type="term" value="F:zinc ion binding"/>
    <property type="evidence" value="ECO:0007669"/>
    <property type="project" value="InterPro"/>
</dbReference>
<evidence type="ECO:0000259" key="2">
    <source>
        <dbReference type="SMART" id="SM00701"/>
    </source>
</evidence>
<comment type="caution">
    <text evidence="3">The sequence shown here is derived from an EMBL/GenBank/DDBJ whole genome shotgun (WGS) entry which is preliminary data.</text>
</comment>
<dbReference type="SUPFAM" id="SSF55846">
    <property type="entry name" value="N-acetylmuramoyl-L-alanine amidase-like"/>
    <property type="match status" value="1"/>
</dbReference>
<dbReference type="InterPro" id="IPR006619">
    <property type="entry name" value="PGRP_domain_met/bac"/>
</dbReference>
<comment type="similarity">
    <text evidence="1">Belongs to the N-acetylmuramoyl-L-alanine amidase 2 family.</text>
</comment>
<dbReference type="InterPro" id="IPR002502">
    <property type="entry name" value="Amidase_domain"/>
</dbReference>
<sequence>MYLRKDKDGKPDTFWDIGYNYLVGSDGRAYKGRGWGYEGAHTSGHNRDAIAITAIGNFETTRPDHAVRQAIANLIDCALKEVCLVLISLTFYIVT</sequence>
<name>A0AAD9PDZ2_RIDPI</name>
<dbReference type="Pfam" id="PF01510">
    <property type="entry name" value="Amidase_2"/>
    <property type="match status" value="1"/>
</dbReference>
<reference evidence="3" key="1">
    <citation type="journal article" date="2023" name="Mol. Biol. Evol.">
        <title>Third-Generation Sequencing Reveals the Adaptive Role of the Epigenome in Three Deep-Sea Polychaetes.</title>
        <authorList>
            <person name="Perez M."/>
            <person name="Aroh O."/>
            <person name="Sun Y."/>
            <person name="Lan Y."/>
            <person name="Juniper S.K."/>
            <person name="Young C.R."/>
            <person name="Angers B."/>
            <person name="Qian P.Y."/>
        </authorList>
    </citation>
    <scope>NUCLEOTIDE SEQUENCE</scope>
    <source>
        <strain evidence="3">R07B-5</strain>
    </source>
</reference>
<dbReference type="PANTHER" id="PTHR11022:SF41">
    <property type="entry name" value="PEPTIDOGLYCAN-RECOGNITION PROTEIN LC-RELATED"/>
    <property type="match status" value="1"/>
</dbReference>
<accession>A0AAD9PDZ2</accession>
<dbReference type="SMART" id="SM00701">
    <property type="entry name" value="PGRP"/>
    <property type="match status" value="1"/>
</dbReference>
<evidence type="ECO:0000256" key="1">
    <source>
        <dbReference type="ARBA" id="ARBA00007553"/>
    </source>
</evidence>
<feature type="domain" description="Peptidoglycan recognition protein family" evidence="2">
    <location>
        <begin position="1"/>
        <end position="90"/>
    </location>
</feature>
<dbReference type="CDD" id="cd06583">
    <property type="entry name" value="PGRP"/>
    <property type="match status" value="1"/>
</dbReference>
<gene>
    <name evidence="3" type="ORF">NP493_23g06008</name>
</gene>
<dbReference type="AlphaFoldDB" id="A0AAD9PDZ2"/>
<dbReference type="GO" id="GO:0009253">
    <property type="term" value="P:peptidoglycan catabolic process"/>
    <property type="evidence" value="ECO:0007669"/>
    <property type="project" value="InterPro"/>
</dbReference>
<proteinExistence type="inferred from homology"/>
<dbReference type="Gene3D" id="3.40.80.10">
    <property type="entry name" value="Peptidoglycan recognition protein-like"/>
    <property type="match status" value="1"/>
</dbReference>
<dbReference type="PANTHER" id="PTHR11022">
    <property type="entry name" value="PEPTIDOGLYCAN RECOGNITION PROTEIN"/>
    <property type="match status" value="1"/>
</dbReference>
<dbReference type="EMBL" id="JAODUO010000023">
    <property type="protein sequence ID" value="KAK2192782.1"/>
    <property type="molecule type" value="Genomic_DNA"/>
</dbReference>
<dbReference type="InterPro" id="IPR036505">
    <property type="entry name" value="Amidase/PGRP_sf"/>
</dbReference>
<keyword evidence="4" id="KW-1185">Reference proteome</keyword>
<dbReference type="Proteomes" id="UP001209878">
    <property type="component" value="Unassembled WGS sequence"/>
</dbReference>
<protein>
    <recommendedName>
        <fullName evidence="2">Peptidoglycan recognition protein family domain-containing protein</fullName>
    </recommendedName>
</protein>
<organism evidence="3 4">
    <name type="scientific">Ridgeia piscesae</name>
    <name type="common">Tubeworm</name>
    <dbReference type="NCBI Taxonomy" id="27915"/>
    <lineage>
        <taxon>Eukaryota</taxon>
        <taxon>Metazoa</taxon>
        <taxon>Spiralia</taxon>
        <taxon>Lophotrochozoa</taxon>
        <taxon>Annelida</taxon>
        <taxon>Polychaeta</taxon>
        <taxon>Sedentaria</taxon>
        <taxon>Canalipalpata</taxon>
        <taxon>Sabellida</taxon>
        <taxon>Siboglinidae</taxon>
        <taxon>Ridgeia</taxon>
    </lineage>
</organism>
<dbReference type="GO" id="GO:0008745">
    <property type="term" value="F:N-acetylmuramoyl-L-alanine amidase activity"/>
    <property type="evidence" value="ECO:0007669"/>
    <property type="project" value="InterPro"/>
</dbReference>
<dbReference type="InterPro" id="IPR015510">
    <property type="entry name" value="PGRP"/>
</dbReference>
<evidence type="ECO:0000313" key="3">
    <source>
        <dbReference type="EMBL" id="KAK2192782.1"/>
    </source>
</evidence>
<evidence type="ECO:0000313" key="4">
    <source>
        <dbReference type="Proteomes" id="UP001209878"/>
    </source>
</evidence>